<accession>A0A640SKT7</accession>
<reference evidence="2 3" key="1">
    <citation type="submission" date="2019-12" db="EMBL/GenBank/DDBJ databases">
        <title>Whole genome shotgun sequence of Streptomyces hygroscopicus subsp. glebosus NBRC 13786.</title>
        <authorList>
            <person name="Ichikawa N."/>
            <person name="Kimura A."/>
            <person name="Kitahashi Y."/>
            <person name="Komaki H."/>
            <person name="Tamura T."/>
        </authorList>
    </citation>
    <scope>NUCLEOTIDE SEQUENCE [LARGE SCALE GENOMIC DNA]</scope>
    <source>
        <strain evidence="2 3">NBRC 13786</strain>
    </source>
</reference>
<dbReference type="Proteomes" id="UP000430079">
    <property type="component" value="Unassembled WGS sequence"/>
</dbReference>
<protein>
    <submittedName>
        <fullName evidence="2">Uncharacterized protein</fullName>
    </submittedName>
</protein>
<evidence type="ECO:0000256" key="1">
    <source>
        <dbReference type="SAM" id="MobiDB-lite"/>
    </source>
</evidence>
<proteinExistence type="predicted"/>
<feature type="region of interest" description="Disordered" evidence="1">
    <location>
        <begin position="1"/>
        <end position="26"/>
    </location>
</feature>
<organism evidence="2 3">
    <name type="scientific">Streptomyces glebosus</name>
    <dbReference type="NCBI Taxonomy" id="249580"/>
    <lineage>
        <taxon>Bacteria</taxon>
        <taxon>Bacillati</taxon>
        <taxon>Actinomycetota</taxon>
        <taxon>Actinomycetes</taxon>
        <taxon>Kitasatosporales</taxon>
        <taxon>Streptomycetaceae</taxon>
        <taxon>Streptomyces</taxon>
    </lineage>
</organism>
<evidence type="ECO:0000313" key="2">
    <source>
        <dbReference type="EMBL" id="GFE12059.1"/>
    </source>
</evidence>
<dbReference type="AlphaFoldDB" id="A0A640SKT7"/>
<comment type="caution">
    <text evidence="2">The sequence shown here is derived from an EMBL/GenBank/DDBJ whole genome shotgun (WGS) entry which is preliminary data.</text>
</comment>
<gene>
    <name evidence="2" type="ORF">Sgleb_01060</name>
</gene>
<keyword evidence="3" id="KW-1185">Reference proteome</keyword>
<dbReference type="EMBL" id="BLIO01000001">
    <property type="protein sequence ID" value="GFE12059.1"/>
    <property type="molecule type" value="Genomic_DNA"/>
</dbReference>
<sequence>MAEKVGDLRDGAHQERTGREGAHRCHPHSEVRYIQAIRSQIASAVGPYRQAAAKTGEPERVPGRCRLRVRVPLCRRGRTLCREASVRSTPRTPGAYAAALQQLVVRREMP</sequence>
<evidence type="ECO:0000313" key="3">
    <source>
        <dbReference type="Proteomes" id="UP000430079"/>
    </source>
</evidence>
<name>A0A640SKT7_9ACTN</name>